<reference evidence="1 2" key="1">
    <citation type="submission" date="2017-11" db="EMBL/GenBank/DDBJ databases">
        <title>De-novo sequencing of pomegranate (Punica granatum L.) genome.</title>
        <authorList>
            <person name="Akparov Z."/>
            <person name="Amiraslanov A."/>
            <person name="Hajiyeva S."/>
            <person name="Abbasov M."/>
            <person name="Kaur K."/>
            <person name="Hamwieh A."/>
            <person name="Solovyev V."/>
            <person name="Salamov A."/>
            <person name="Braich B."/>
            <person name="Kosarev P."/>
            <person name="Mahmoud A."/>
            <person name="Hajiyev E."/>
            <person name="Babayeva S."/>
            <person name="Izzatullayeva V."/>
            <person name="Mammadov A."/>
            <person name="Mammadov A."/>
            <person name="Sharifova S."/>
            <person name="Ojaghi J."/>
            <person name="Eynullazada K."/>
            <person name="Bayramov B."/>
            <person name="Abdulazimova A."/>
            <person name="Shahmuradov I."/>
        </authorList>
    </citation>
    <scope>NUCLEOTIDE SEQUENCE [LARGE SCALE GENOMIC DNA]</scope>
    <source>
        <strain evidence="2">cv. AG2017</strain>
        <tissue evidence="1">Leaf</tissue>
    </source>
</reference>
<evidence type="ECO:0000313" key="1">
    <source>
        <dbReference type="EMBL" id="PKI44636.1"/>
    </source>
</evidence>
<keyword evidence="2" id="KW-1185">Reference proteome</keyword>
<gene>
    <name evidence="1" type="ORF">CRG98_034991</name>
</gene>
<accession>A0A2I0IMN3</accession>
<dbReference type="AlphaFoldDB" id="A0A2I0IMN3"/>
<sequence length="153" mass="17149">MARALGRPKEAAAEHFSLTLWQRGSLWWDDERWPAVASPIPGASISDQTDRGPGTSIIWSAIESQPWRRDCGQPRVVGLYKRSWVVEFVAFGFRFQSVRVGITILGYGFPSFGRSRVKKIRPDPTFCLPDSARPEVALTRIVLVSRSSEARSS</sequence>
<name>A0A2I0IMN3_PUNGR</name>
<evidence type="ECO:0000313" key="2">
    <source>
        <dbReference type="Proteomes" id="UP000233551"/>
    </source>
</evidence>
<organism evidence="1 2">
    <name type="scientific">Punica granatum</name>
    <name type="common">Pomegranate</name>
    <dbReference type="NCBI Taxonomy" id="22663"/>
    <lineage>
        <taxon>Eukaryota</taxon>
        <taxon>Viridiplantae</taxon>
        <taxon>Streptophyta</taxon>
        <taxon>Embryophyta</taxon>
        <taxon>Tracheophyta</taxon>
        <taxon>Spermatophyta</taxon>
        <taxon>Magnoliopsida</taxon>
        <taxon>eudicotyledons</taxon>
        <taxon>Gunneridae</taxon>
        <taxon>Pentapetalae</taxon>
        <taxon>rosids</taxon>
        <taxon>malvids</taxon>
        <taxon>Myrtales</taxon>
        <taxon>Lythraceae</taxon>
        <taxon>Punica</taxon>
    </lineage>
</organism>
<dbReference type="EMBL" id="PGOL01002859">
    <property type="protein sequence ID" value="PKI44636.1"/>
    <property type="molecule type" value="Genomic_DNA"/>
</dbReference>
<proteinExistence type="predicted"/>
<dbReference type="Proteomes" id="UP000233551">
    <property type="component" value="Unassembled WGS sequence"/>
</dbReference>
<protein>
    <submittedName>
        <fullName evidence="1">Uncharacterized protein</fullName>
    </submittedName>
</protein>
<comment type="caution">
    <text evidence="1">The sequence shown here is derived from an EMBL/GenBank/DDBJ whole genome shotgun (WGS) entry which is preliminary data.</text>
</comment>